<dbReference type="InterPro" id="IPR036116">
    <property type="entry name" value="FN3_sf"/>
</dbReference>
<evidence type="ECO:0000256" key="4">
    <source>
        <dbReference type="ARBA" id="ARBA00022692"/>
    </source>
</evidence>
<keyword evidence="17" id="KW-1185">Reference proteome</keyword>
<dbReference type="PANTHER" id="PTHR45080:SF8">
    <property type="entry name" value="IG-LIKE DOMAIN-CONTAINING PROTEIN"/>
    <property type="match status" value="1"/>
</dbReference>
<evidence type="ECO:0000256" key="6">
    <source>
        <dbReference type="ARBA" id="ARBA00022737"/>
    </source>
</evidence>
<comment type="caution">
    <text evidence="16">The sequence shown here is derived from an EMBL/GenBank/DDBJ whole genome shotgun (WGS) entry which is preliminary data.</text>
</comment>
<dbReference type="SMART" id="SM00060">
    <property type="entry name" value="FN3"/>
    <property type="match status" value="4"/>
</dbReference>
<dbReference type="SUPFAM" id="SSF48726">
    <property type="entry name" value="Immunoglobulin"/>
    <property type="match status" value="6"/>
</dbReference>
<dbReference type="Pfam" id="PF00041">
    <property type="entry name" value="fn3"/>
    <property type="match status" value="3"/>
</dbReference>
<dbReference type="PROSITE" id="PS50853">
    <property type="entry name" value="FN3"/>
    <property type="match status" value="3"/>
</dbReference>
<reference evidence="16 17" key="1">
    <citation type="journal article" date="2018" name="Gigascience">
        <title>Genomes of trombidid mites reveal novel predicted allergens and laterally-transferred genes associated with secondary metabolism.</title>
        <authorList>
            <person name="Dong X."/>
            <person name="Chaisiri K."/>
            <person name="Xia D."/>
            <person name="Armstrong S.D."/>
            <person name="Fang Y."/>
            <person name="Donnelly M.J."/>
            <person name="Kadowaki T."/>
            <person name="McGarry J.W."/>
            <person name="Darby A.C."/>
            <person name="Makepeace B.L."/>
        </authorList>
    </citation>
    <scope>NUCLEOTIDE SEQUENCE [LARGE SCALE GENOMIC DNA]</scope>
    <source>
        <strain evidence="16">UoL-WK</strain>
    </source>
</reference>
<evidence type="ECO:0000259" key="15">
    <source>
        <dbReference type="PROSITE" id="PS50853"/>
    </source>
</evidence>
<dbReference type="PROSITE" id="PS50835">
    <property type="entry name" value="IG_LIKE"/>
    <property type="match status" value="6"/>
</dbReference>
<dbReference type="InterPro" id="IPR056754">
    <property type="entry name" value="DSCAM/DSCAML_C"/>
</dbReference>
<dbReference type="FunFam" id="2.60.40.10:FF:000107">
    <property type="entry name" value="Myosin, light chain kinase a"/>
    <property type="match status" value="1"/>
</dbReference>
<evidence type="ECO:0000256" key="8">
    <source>
        <dbReference type="ARBA" id="ARBA00022989"/>
    </source>
</evidence>
<dbReference type="Pfam" id="PF07679">
    <property type="entry name" value="I-set"/>
    <property type="match status" value="3"/>
</dbReference>
<dbReference type="InterPro" id="IPR007110">
    <property type="entry name" value="Ig-like_dom"/>
</dbReference>
<feature type="domain" description="Fibronectin type-III" evidence="15">
    <location>
        <begin position="641"/>
        <end position="737"/>
    </location>
</feature>
<dbReference type="SUPFAM" id="SSF49265">
    <property type="entry name" value="Fibronectin type III"/>
    <property type="match status" value="2"/>
</dbReference>
<dbReference type="PANTHER" id="PTHR45080">
    <property type="entry name" value="CONTACTIN 5"/>
    <property type="match status" value="1"/>
</dbReference>
<comment type="subcellular location">
    <subcellularLocation>
        <location evidence="2">Cell membrane</location>
    </subcellularLocation>
    <subcellularLocation>
        <location evidence="1">Membrane</location>
        <topology evidence="1">Single-pass membrane protein</topology>
    </subcellularLocation>
</comment>
<keyword evidence="4" id="KW-0812">Transmembrane</keyword>
<feature type="domain" description="Ig-like" evidence="14">
    <location>
        <begin position="153"/>
        <end position="247"/>
    </location>
</feature>
<keyword evidence="8" id="KW-1133">Transmembrane helix</keyword>
<dbReference type="InterPro" id="IPR013783">
    <property type="entry name" value="Ig-like_fold"/>
</dbReference>
<feature type="domain" description="Ig-like" evidence="14">
    <location>
        <begin position="347"/>
        <end position="433"/>
    </location>
</feature>
<dbReference type="GO" id="GO:0030424">
    <property type="term" value="C:axon"/>
    <property type="evidence" value="ECO:0007669"/>
    <property type="project" value="TreeGrafter"/>
</dbReference>
<dbReference type="GO" id="GO:0043025">
    <property type="term" value="C:neuronal cell body"/>
    <property type="evidence" value="ECO:0007669"/>
    <property type="project" value="TreeGrafter"/>
</dbReference>
<evidence type="ECO:0000256" key="9">
    <source>
        <dbReference type="ARBA" id="ARBA00023136"/>
    </source>
</evidence>
<evidence type="ECO:0000256" key="3">
    <source>
        <dbReference type="ARBA" id="ARBA00022475"/>
    </source>
</evidence>
<dbReference type="FunFam" id="2.60.40.10:FF:000005">
    <property type="entry name" value="Neuronal cell adhesion molecule"/>
    <property type="match status" value="1"/>
</dbReference>
<accession>A0A443R720</accession>
<evidence type="ECO:0000256" key="1">
    <source>
        <dbReference type="ARBA" id="ARBA00004167"/>
    </source>
</evidence>
<evidence type="ECO:0000256" key="7">
    <source>
        <dbReference type="ARBA" id="ARBA00022889"/>
    </source>
</evidence>
<dbReference type="InterPro" id="IPR050958">
    <property type="entry name" value="Cell_Adh-Cytoskel_Orgn"/>
</dbReference>
<keyword evidence="10" id="KW-1015">Disulfide bond</keyword>
<evidence type="ECO:0000259" key="14">
    <source>
        <dbReference type="PROSITE" id="PS50835"/>
    </source>
</evidence>
<keyword evidence="7" id="KW-0130">Cell adhesion</keyword>
<dbReference type="SMART" id="SM00408">
    <property type="entry name" value="IGc2"/>
    <property type="match status" value="6"/>
</dbReference>
<feature type="domain" description="Ig-like" evidence="14">
    <location>
        <begin position="441"/>
        <end position="532"/>
    </location>
</feature>
<dbReference type="Proteomes" id="UP000285301">
    <property type="component" value="Unassembled WGS sequence"/>
</dbReference>
<feature type="domain" description="Fibronectin type-III" evidence="15">
    <location>
        <begin position="742"/>
        <end position="839"/>
    </location>
</feature>
<evidence type="ECO:0000256" key="5">
    <source>
        <dbReference type="ARBA" id="ARBA00022729"/>
    </source>
</evidence>
<organism evidence="16 17">
    <name type="scientific">Dinothrombium tinctorium</name>
    <dbReference type="NCBI Taxonomy" id="1965070"/>
    <lineage>
        <taxon>Eukaryota</taxon>
        <taxon>Metazoa</taxon>
        <taxon>Ecdysozoa</taxon>
        <taxon>Arthropoda</taxon>
        <taxon>Chelicerata</taxon>
        <taxon>Arachnida</taxon>
        <taxon>Acari</taxon>
        <taxon>Acariformes</taxon>
        <taxon>Trombidiformes</taxon>
        <taxon>Prostigmata</taxon>
        <taxon>Anystina</taxon>
        <taxon>Parasitengona</taxon>
        <taxon>Trombidioidea</taxon>
        <taxon>Trombidiidae</taxon>
        <taxon>Dinothrombium</taxon>
    </lineage>
</organism>
<dbReference type="GO" id="GO:0008046">
    <property type="term" value="F:axon guidance receptor activity"/>
    <property type="evidence" value="ECO:0007669"/>
    <property type="project" value="TreeGrafter"/>
</dbReference>
<feature type="non-terminal residue" evidence="16">
    <location>
        <position position="1191"/>
    </location>
</feature>
<dbReference type="AlphaFoldDB" id="A0A443R720"/>
<dbReference type="Gene3D" id="2.60.40.10">
    <property type="entry name" value="Immunoglobulins"/>
    <property type="match status" value="11"/>
</dbReference>
<keyword evidence="6" id="KW-0677">Repeat</keyword>
<protein>
    <submittedName>
        <fullName evidence="16">Cell adhesion molecule-like protein</fullName>
    </submittedName>
</protein>
<dbReference type="OrthoDB" id="152385at2759"/>
<keyword evidence="12" id="KW-0393">Immunoglobulin domain</keyword>
<dbReference type="SMART" id="SM00409">
    <property type="entry name" value="IG"/>
    <property type="match status" value="6"/>
</dbReference>
<dbReference type="FunFam" id="2.60.40.10:FF:000324">
    <property type="entry name" value="Down syndrome cell adhesion molecule, isoform D"/>
    <property type="match status" value="1"/>
</dbReference>
<evidence type="ECO:0000256" key="12">
    <source>
        <dbReference type="ARBA" id="ARBA00023319"/>
    </source>
</evidence>
<dbReference type="InterPro" id="IPR013098">
    <property type="entry name" value="Ig_I-set"/>
</dbReference>
<feature type="domain" description="Ig-like" evidence="14">
    <location>
        <begin position="56"/>
        <end position="146"/>
    </location>
</feature>
<dbReference type="InterPro" id="IPR003598">
    <property type="entry name" value="Ig_sub2"/>
</dbReference>
<keyword evidence="9" id="KW-0472">Membrane</keyword>
<dbReference type="FunFam" id="2.60.40.10:FF:000104">
    <property type="entry name" value="Down syndrome cell adhesion molecule b"/>
    <property type="match status" value="1"/>
</dbReference>
<evidence type="ECO:0000256" key="10">
    <source>
        <dbReference type="ARBA" id="ARBA00023157"/>
    </source>
</evidence>
<dbReference type="CDD" id="cd00063">
    <property type="entry name" value="FN3"/>
    <property type="match status" value="4"/>
</dbReference>
<dbReference type="InterPro" id="IPR003961">
    <property type="entry name" value="FN3_dom"/>
</dbReference>
<feature type="domain" description="Ig-like" evidence="14">
    <location>
        <begin position="543"/>
        <end position="634"/>
    </location>
</feature>
<dbReference type="FunFam" id="2.60.40.10:FF:000028">
    <property type="entry name" value="Neuronal cell adhesion molecule"/>
    <property type="match status" value="1"/>
</dbReference>
<feature type="domain" description="Ig-like" evidence="14">
    <location>
        <begin position="255"/>
        <end position="342"/>
    </location>
</feature>
<dbReference type="Pfam" id="PF13927">
    <property type="entry name" value="Ig_3"/>
    <property type="match status" value="3"/>
</dbReference>
<dbReference type="STRING" id="1965070.A0A443R720"/>
<evidence type="ECO:0000313" key="16">
    <source>
        <dbReference type="EMBL" id="RWS11068.1"/>
    </source>
</evidence>
<dbReference type="FunFam" id="2.60.40.10:FF:000333">
    <property type="entry name" value="Down syndrome cell adhesion molecule"/>
    <property type="match status" value="1"/>
</dbReference>
<dbReference type="GO" id="GO:0050808">
    <property type="term" value="P:synapse organization"/>
    <property type="evidence" value="ECO:0007669"/>
    <property type="project" value="TreeGrafter"/>
</dbReference>
<feature type="compositionally biased region" description="Polar residues" evidence="13">
    <location>
        <begin position="747"/>
        <end position="759"/>
    </location>
</feature>
<dbReference type="InterPro" id="IPR036179">
    <property type="entry name" value="Ig-like_dom_sf"/>
</dbReference>
<gene>
    <name evidence="16" type="ORF">B4U79_00022</name>
</gene>
<feature type="region of interest" description="Disordered" evidence="13">
    <location>
        <begin position="737"/>
        <end position="759"/>
    </location>
</feature>
<evidence type="ECO:0000256" key="13">
    <source>
        <dbReference type="SAM" id="MobiDB-lite"/>
    </source>
</evidence>
<proteinExistence type="predicted"/>
<dbReference type="GO" id="GO:0007156">
    <property type="term" value="P:homophilic cell adhesion via plasma membrane adhesion molecules"/>
    <property type="evidence" value="ECO:0007669"/>
    <property type="project" value="TreeGrafter"/>
</dbReference>
<name>A0A443R720_9ACAR</name>
<keyword evidence="11" id="KW-0325">Glycoprotein</keyword>
<dbReference type="PRINTS" id="PR00014">
    <property type="entry name" value="FNTYPEIII"/>
</dbReference>
<feature type="domain" description="Fibronectin type-III" evidence="15">
    <location>
        <begin position="924"/>
        <end position="1027"/>
    </location>
</feature>
<evidence type="ECO:0000256" key="2">
    <source>
        <dbReference type="ARBA" id="ARBA00004236"/>
    </source>
</evidence>
<dbReference type="GO" id="GO:0005886">
    <property type="term" value="C:plasma membrane"/>
    <property type="evidence" value="ECO:0007669"/>
    <property type="project" value="UniProtKB-SubCell"/>
</dbReference>
<dbReference type="EMBL" id="NCKU01001856">
    <property type="protein sequence ID" value="RWS11068.1"/>
    <property type="molecule type" value="Genomic_DNA"/>
</dbReference>
<keyword evidence="5" id="KW-0732">Signal</keyword>
<sequence>KFTAYPDGELHIRSVDFSDSHLKFRCEARNELIGKTMLSQTSGQLTVMEGRGTMAPKIFHQTTEIIGKVGDENVLLPCAAQGNPSPKYEWFKESENRKLHPLINDNRIVSLDGTLIIMRPSVADSSRYVCVASNSVGNARCELNLIIRQTLKAKINSSKPRITVISGETMQVNCSVEGYPLNVIRWRKDLKVIKEIKSDLKIRQISEKTAFNSFAIRLTSFERKDAGIYQCFAENDFESLQASVEIAFVVNVYGPPAVKPMRNVTALEGDSLHLYCPAYGYPIEKISWLKENNTLPASGQHSVYSNGSLLITSINRKLDEGRYTCIAENKRGNKGESSTYIKVIVGPRIDPFSFAKDLEEGMRAVAVCAVSSGDPPIRITWLKDGHALDENLRITIETLNDFSSTISFRSLSTHHSGNYTCLATNAASKDNFTAELVVKVPPFWVKEPSDTEALLGQRLVLDCQANGFPEPQIRWKRLEDNAAGKVSPFKTIISNPHIHILENGSLLINQVEHSDRGHYMCQASNTINPSLSKVIALKVNSPPRFTEKFVSKVVRKGNSLHLYCNATGNTPISYIWKKDDLSLQQIMDSTRYKVSSNGNWTMLEIKFITRLDSTLFTCTASNSYGIDEMSYRIIVQEPPEAPFNLNVQTVSSNSMTISWSQPYNGNSPLLEYDIEYKRSEELTWTYKSEKITKPATSLNVVLDNLLPSQSYNIRILCKNSLGPSNYSEILTAKTLEEPPALPPSSMEAKSTGSSSLRVSWNPPQHKSTITIKGYYVAYRVFASQSKFNFKTFEATKSNREECHINGLRKATKYEVKVQAFNSAGNGPFSDVIVAETLKFDAPKAAVVNIIKTATTSIEVEWTLEDEPITDEDSEWILKHLSAMKSFTITDLKCGTKYSVFVKAINEAGVGDPSEIVHTKTEGSAPVAPEKSAFLATNSTTVSLNLDAWHSIAQCPITSFDIHFKQQGDKEWTHFKQSDAEQTGTLVISSLHPGTWYSLLMRAVNDAGTTDAEYIFSTLLMSGATIPPLLIRSNAETSMKLPTFEKWIVEQLNFILPIQSYGVRRSNGKRYDRNLSTSVSDGEFKGENVSLPADTSVVSLKASSNIPDARLSFDQIQNLDSGDVIYYPSPYAFSRVTDYNIDTNVEMEETYKMHPINRTSSTVSSTIHNYDTPVFVKRVKQNNYRIKFTETE</sequence>
<dbReference type="Pfam" id="PF25059">
    <property type="entry name" value="FN3_DSCAM-DSCAML_C"/>
    <property type="match status" value="1"/>
</dbReference>
<evidence type="ECO:0000313" key="17">
    <source>
        <dbReference type="Proteomes" id="UP000285301"/>
    </source>
</evidence>
<evidence type="ECO:0000256" key="11">
    <source>
        <dbReference type="ARBA" id="ARBA00023180"/>
    </source>
</evidence>
<keyword evidence="3" id="KW-1003">Cell membrane</keyword>
<feature type="non-terminal residue" evidence="16">
    <location>
        <position position="1"/>
    </location>
</feature>
<dbReference type="InterPro" id="IPR003599">
    <property type="entry name" value="Ig_sub"/>
</dbReference>